<comment type="caution">
    <text evidence="4">The sequence shown here is derived from an EMBL/GenBank/DDBJ whole genome shotgun (WGS) entry which is preliminary data.</text>
</comment>
<keyword evidence="1" id="KW-0677">Repeat</keyword>
<evidence type="ECO:0008006" key="6">
    <source>
        <dbReference type="Google" id="ProtNLM"/>
    </source>
</evidence>
<protein>
    <recommendedName>
        <fullName evidence="6">Ankyrin repeat protein</fullName>
    </recommendedName>
</protein>
<dbReference type="PROSITE" id="PS50088">
    <property type="entry name" value="ANK_REPEAT"/>
    <property type="match status" value="1"/>
</dbReference>
<organism evidence="4 5">
    <name type="scientific">Fusarium falciforme</name>
    <dbReference type="NCBI Taxonomy" id="195108"/>
    <lineage>
        <taxon>Eukaryota</taxon>
        <taxon>Fungi</taxon>
        <taxon>Dikarya</taxon>
        <taxon>Ascomycota</taxon>
        <taxon>Pezizomycotina</taxon>
        <taxon>Sordariomycetes</taxon>
        <taxon>Hypocreomycetidae</taxon>
        <taxon>Hypocreales</taxon>
        <taxon>Nectriaceae</taxon>
        <taxon>Fusarium</taxon>
        <taxon>Fusarium solani species complex</taxon>
    </lineage>
</organism>
<evidence type="ECO:0000256" key="3">
    <source>
        <dbReference type="PROSITE-ProRule" id="PRU00023"/>
    </source>
</evidence>
<feature type="repeat" description="ANK" evidence="3">
    <location>
        <begin position="31"/>
        <end position="63"/>
    </location>
</feature>
<evidence type="ECO:0000313" key="4">
    <source>
        <dbReference type="EMBL" id="KAJ4188516.1"/>
    </source>
</evidence>
<dbReference type="Gene3D" id="1.25.40.20">
    <property type="entry name" value="Ankyrin repeat-containing domain"/>
    <property type="match status" value="1"/>
</dbReference>
<sequence>MARSENPKIRHHLQRLPPNILRELVNKPDLAGFTPLHEAVLAGDEELARNLMEHGGDIHQKTMDHLSPICIAHAAGHSAIVELLQRETNLSTEDKEAWTSERWTRTMNKLEEEEDYRMEKVQDKVDAETESRKRLYKTV</sequence>
<dbReference type="GO" id="GO:0005737">
    <property type="term" value="C:cytoplasm"/>
    <property type="evidence" value="ECO:0007669"/>
    <property type="project" value="TreeGrafter"/>
</dbReference>
<dbReference type="OrthoDB" id="366390at2759"/>
<keyword evidence="2 3" id="KW-0040">ANK repeat</keyword>
<dbReference type="PANTHER" id="PTHR24198:SF185">
    <property type="entry name" value="ANKYRIN-3"/>
    <property type="match status" value="1"/>
</dbReference>
<dbReference type="PANTHER" id="PTHR24198">
    <property type="entry name" value="ANKYRIN REPEAT AND PROTEIN KINASE DOMAIN-CONTAINING PROTEIN"/>
    <property type="match status" value="1"/>
</dbReference>
<dbReference type="SUPFAM" id="SSF48403">
    <property type="entry name" value="Ankyrin repeat"/>
    <property type="match status" value="1"/>
</dbReference>
<keyword evidence="5" id="KW-1185">Reference proteome</keyword>
<proteinExistence type="predicted"/>
<accession>A0A9W8V2I2</accession>
<dbReference type="SMART" id="SM00248">
    <property type="entry name" value="ANK"/>
    <property type="match status" value="2"/>
</dbReference>
<reference evidence="4" key="1">
    <citation type="submission" date="2022-09" db="EMBL/GenBank/DDBJ databases">
        <title>Fusarium specimens isolated from Avocado Roots.</title>
        <authorList>
            <person name="Stajich J."/>
            <person name="Roper C."/>
            <person name="Heimlech-Rivalta G."/>
        </authorList>
    </citation>
    <scope>NUCLEOTIDE SEQUENCE</scope>
    <source>
        <strain evidence="4">A02</strain>
    </source>
</reference>
<dbReference type="AlphaFoldDB" id="A0A9W8V2I2"/>
<dbReference type="PROSITE" id="PS50297">
    <property type="entry name" value="ANK_REP_REGION"/>
    <property type="match status" value="1"/>
</dbReference>
<name>A0A9W8V2I2_9HYPO</name>
<gene>
    <name evidence="4" type="ORF">NW755_006678</name>
</gene>
<dbReference type="Pfam" id="PF00023">
    <property type="entry name" value="Ank"/>
    <property type="match status" value="1"/>
</dbReference>
<dbReference type="InterPro" id="IPR036770">
    <property type="entry name" value="Ankyrin_rpt-contain_sf"/>
</dbReference>
<dbReference type="EMBL" id="JAOQAV010000015">
    <property type="protein sequence ID" value="KAJ4188516.1"/>
    <property type="molecule type" value="Genomic_DNA"/>
</dbReference>
<evidence type="ECO:0000256" key="2">
    <source>
        <dbReference type="ARBA" id="ARBA00023043"/>
    </source>
</evidence>
<evidence type="ECO:0000313" key="5">
    <source>
        <dbReference type="Proteomes" id="UP001152087"/>
    </source>
</evidence>
<dbReference type="InterPro" id="IPR002110">
    <property type="entry name" value="Ankyrin_rpt"/>
</dbReference>
<dbReference type="Proteomes" id="UP001152087">
    <property type="component" value="Unassembled WGS sequence"/>
</dbReference>
<evidence type="ECO:0000256" key="1">
    <source>
        <dbReference type="ARBA" id="ARBA00022737"/>
    </source>
</evidence>